<accession>A0A550C1G6</accession>
<evidence type="ECO:0000313" key="1">
    <source>
        <dbReference type="EMBL" id="TRM58645.1"/>
    </source>
</evidence>
<name>A0A550C1G6_9AGAR</name>
<gene>
    <name evidence="1" type="ORF">BD626DRAFT_510913</name>
</gene>
<protein>
    <submittedName>
        <fullName evidence="1">Uncharacterized protein</fullName>
    </submittedName>
</protein>
<reference evidence="1 2" key="1">
    <citation type="journal article" date="2019" name="New Phytol.">
        <title>Comparative genomics reveals unique wood-decay strategies and fruiting body development in the Schizophyllaceae.</title>
        <authorList>
            <person name="Almasi E."/>
            <person name="Sahu N."/>
            <person name="Krizsan K."/>
            <person name="Balint B."/>
            <person name="Kovacs G.M."/>
            <person name="Kiss B."/>
            <person name="Cseklye J."/>
            <person name="Drula E."/>
            <person name="Henrissat B."/>
            <person name="Nagy I."/>
            <person name="Chovatia M."/>
            <person name="Adam C."/>
            <person name="LaButti K."/>
            <person name="Lipzen A."/>
            <person name="Riley R."/>
            <person name="Grigoriev I.V."/>
            <person name="Nagy L.G."/>
        </authorList>
    </citation>
    <scope>NUCLEOTIDE SEQUENCE [LARGE SCALE GENOMIC DNA]</scope>
    <source>
        <strain evidence="1 2">NL-1724</strain>
    </source>
</reference>
<organism evidence="1 2">
    <name type="scientific">Schizophyllum amplum</name>
    <dbReference type="NCBI Taxonomy" id="97359"/>
    <lineage>
        <taxon>Eukaryota</taxon>
        <taxon>Fungi</taxon>
        <taxon>Dikarya</taxon>
        <taxon>Basidiomycota</taxon>
        <taxon>Agaricomycotina</taxon>
        <taxon>Agaricomycetes</taxon>
        <taxon>Agaricomycetidae</taxon>
        <taxon>Agaricales</taxon>
        <taxon>Schizophyllaceae</taxon>
        <taxon>Schizophyllum</taxon>
    </lineage>
</organism>
<keyword evidence="2" id="KW-1185">Reference proteome</keyword>
<dbReference type="EMBL" id="VDMD01000034">
    <property type="protein sequence ID" value="TRM58645.1"/>
    <property type="molecule type" value="Genomic_DNA"/>
</dbReference>
<dbReference type="AlphaFoldDB" id="A0A550C1G6"/>
<proteinExistence type="predicted"/>
<evidence type="ECO:0000313" key="2">
    <source>
        <dbReference type="Proteomes" id="UP000320762"/>
    </source>
</evidence>
<comment type="caution">
    <text evidence="1">The sequence shown here is derived from an EMBL/GenBank/DDBJ whole genome shotgun (WGS) entry which is preliminary data.</text>
</comment>
<sequence>MRRSAPSPMTGLRFPALTYPHRPSAAPIHGVGDASQRYLTRSFFNVPADAAKPPRLDANPNRSL</sequence>
<dbReference type="Proteomes" id="UP000320762">
    <property type="component" value="Unassembled WGS sequence"/>
</dbReference>